<dbReference type="EC" id="2.4.2.26" evidence="6"/>
<evidence type="ECO:0000256" key="2">
    <source>
        <dbReference type="ARBA" id="ARBA00004648"/>
    </source>
</evidence>
<evidence type="ECO:0000256" key="10">
    <source>
        <dbReference type="ARBA" id="ARBA00022723"/>
    </source>
</evidence>
<dbReference type="Pfam" id="PF12529">
    <property type="entry name" value="Xylo_C"/>
    <property type="match status" value="1"/>
</dbReference>
<evidence type="ECO:0000256" key="7">
    <source>
        <dbReference type="ARBA" id="ARBA00022676"/>
    </source>
</evidence>
<feature type="domain" description="Xylosyltransferase C-terminal" evidence="21">
    <location>
        <begin position="494"/>
        <end position="670"/>
    </location>
</feature>
<dbReference type="GO" id="GO:0046872">
    <property type="term" value="F:metal ion binding"/>
    <property type="evidence" value="ECO:0007669"/>
    <property type="project" value="UniProtKB-KW"/>
</dbReference>
<dbReference type="EMBL" id="JAODUP010000472">
    <property type="protein sequence ID" value="KAK2148996.1"/>
    <property type="molecule type" value="Genomic_DNA"/>
</dbReference>
<keyword evidence="16" id="KW-1015">Disulfide bond</keyword>
<keyword evidence="11" id="KW-0256">Endoplasmic reticulum</keyword>
<comment type="catalytic activity">
    <reaction evidence="19">
        <text>UDP-alpha-D-xylose + L-seryl-[protein] = 3-O-(beta-D-xylosyl)-L-seryl-[protein] + UDP + H(+)</text>
        <dbReference type="Rhea" id="RHEA:50192"/>
        <dbReference type="Rhea" id="RHEA-COMP:9863"/>
        <dbReference type="Rhea" id="RHEA-COMP:12567"/>
        <dbReference type="ChEBI" id="CHEBI:15378"/>
        <dbReference type="ChEBI" id="CHEBI:29999"/>
        <dbReference type="ChEBI" id="CHEBI:57632"/>
        <dbReference type="ChEBI" id="CHEBI:58223"/>
        <dbReference type="ChEBI" id="CHEBI:132085"/>
        <dbReference type="EC" id="2.4.2.26"/>
    </reaction>
</comment>
<comment type="pathway">
    <text evidence="4">Glycan metabolism; heparan sulfate biosynthesis.</text>
</comment>
<evidence type="ECO:0000256" key="20">
    <source>
        <dbReference type="SAM" id="MobiDB-lite"/>
    </source>
</evidence>
<dbReference type="GO" id="GO:0050650">
    <property type="term" value="P:chondroitin sulfate proteoglycan biosynthetic process"/>
    <property type="evidence" value="ECO:0007669"/>
    <property type="project" value="TreeGrafter"/>
</dbReference>
<dbReference type="InterPro" id="IPR024448">
    <property type="entry name" value="XylT_C"/>
</dbReference>
<evidence type="ECO:0000256" key="12">
    <source>
        <dbReference type="ARBA" id="ARBA00022968"/>
    </source>
</evidence>
<dbReference type="InterPro" id="IPR003406">
    <property type="entry name" value="Glyco_trans_14"/>
</dbReference>
<protein>
    <recommendedName>
        <fullName evidence="6">protein xylosyltransferase</fullName>
        <ecNumber evidence="6">2.4.2.26</ecNumber>
    </recommendedName>
    <alternativeName>
        <fullName evidence="18">Peptide O-xylosyltransferase</fullName>
    </alternativeName>
</protein>
<evidence type="ECO:0000256" key="6">
    <source>
        <dbReference type="ARBA" id="ARBA00011972"/>
    </source>
</evidence>
<evidence type="ECO:0000256" key="9">
    <source>
        <dbReference type="ARBA" id="ARBA00022692"/>
    </source>
</evidence>
<evidence type="ECO:0000256" key="11">
    <source>
        <dbReference type="ARBA" id="ARBA00022824"/>
    </source>
</evidence>
<keyword evidence="23" id="KW-1185">Reference proteome</keyword>
<evidence type="ECO:0000256" key="3">
    <source>
        <dbReference type="ARBA" id="ARBA00004840"/>
    </source>
</evidence>
<organism evidence="22 23">
    <name type="scientific">Paralvinella palmiformis</name>
    <dbReference type="NCBI Taxonomy" id="53620"/>
    <lineage>
        <taxon>Eukaryota</taxon>
        <taxon>Metazoa</taxon>
        <taxon>Spiralia</taxon>
        <taxon>Lophotrochozoa</taxon>
        <taxon>Annelida</taxon>
        <taxon>Polychaeta</taxon>
        <taxon>Sedentaria</taxon>
        <taxon>Canalipalpata</taxon>
        <taxon>Terebellida</taxon>
        <taxon>Terebelliformia</taxon>
        <taxon>Alvinellidae</taxon>
        <taxon>Paralvinella</taxon>
    </lineage>
</organism>
<keyword evidence="9" id="KW-0812">Transmembrane</keyword>
<keyword evidence="15" id="KW-0472">Membrane</keyword>
<evidence type="ECO:0000256" key="15">
    <source>
        <dbReference type="ARBA" id="ARBA00023136"/>
    </source>
</evidence>
<evidence type="ECO:0000256" key="17">
    <source>
        <dbReference type="ARBA" id="ARBA00023180"/>
    </source>
</evidence>
<name>A0AAD9J9K2_9ANNE</name>
<keyword evidence="13" id="KW-1133">Transmembrane helix</keyword>
<evidence type="ECO:0000259" key="21">
    <source>
        <dbReference type="Pfam" id="PF12529"/>
    </source>
</evidence>
<dbReference type="PANTHER" id="PTHR46025">
    <property type="entry name" value="XYLOSYLTRANSFERASE OXT"/>
    <property type="match status" value="1"/>
</dbReference>
<keyword evidence="8" id="KW-0808">Transferase</keyword>
<dbReference type="GO" id="GO:0030158">
    <property type="term" value="F:protein xylosyltransferase activity"/>
    <property type="evidence" value="ECO:0007669"/>
    <property type="project" value="UniProtKB-EC"/>
</dbReference>
<dbReference type="AlphaFoldDB" id="A0AAD9J9K2"/>
<evidence type="ECO:0000256" key="4">
    <source>
        <dbReference type="ARBA" id="ARBA00005093"/>
    </source>
</evidence>
<keyword evidence="17" id="KW-0325">Glycoprotein</keyword>
<dbReference type="InterPro" id="IPR043538">
    <property type="entry name" value="XYLT"/>
</dbReference>
<dbReference type="Pfam" id="PF02485">
    <property type="entry name" value="Branch"/>
    <property type="match status" value="1"/>
</dbReference>
<dbReference type="GO" id="GO:0005789">
    <property type="term" value="C:endoplasmic reticulum membrane"/>
    <property type="evidence" value="ECO:0007669"/>
    <property type="project" value="UniProtKB-SubCell"/>
</dbReference>
<keyword evidence="12" id="KW-0735">Signal-anchor</keyword>
<gene>
    <name evidence="22" type="ORF">LSH36_472g01056</name>
</gene>
<feature type="region of interest" description="Disordered" evidence="20">
    <location>
        <begin position="62"/>
        <end position="85"/>
    </location>
</feature>
<keyword evidence="7" id="KW-0328">Glycosyltransferase</keyword>
<proteinExistence type="inferred from homology"/>
<dbReference type="PANTHER" id="PTHR46025:SF3">
    <property type="entry name" value="XYLOSYLTRANSFERASE OXT"/>
    <property type="match status" value="1"/>
</dbReference>
<evidence type="ECO:0000313" key="22">
    <source>
        <dbReference type="EMBL" id="KAK2148996.1"/>
    </source>
</evidence>
<keyword evidence="14" id="KW-0333">Golgi apparatus</keyword>
<comment type="caution">
    <text evidence="22">The sequence shown here is derived from an EMBL/GenBank/DDBJ whole genome shotgun (WGS) entry which is preliminary data.</text>
</comment>
<keyword evidence="10" id="KW-0479">Metal-binding</keyword>
<dbReference type="GO" id="GO:0000139">
    <property type="term" value="C:Golgi membrane"/>
    <property type="evidence" value="ECO:0007669"/>
    <property type="project" value="UniProtKB-SubCell"/>
</dbReference>
<comment type="subcellular location">
    <subcellularLocation>
        <location evidence="2">Endoplasmic reticulum membrane</location>
        <topology evidence="2">Single-pass type II membrane protein</topology>
    </subcellularLocation>
    <subcellularLocation>
        <location evidence="1">Golgi apparatus membrane</location>
        <topology evidence="1">Single-pass type II membrane protein</topology>
    </subcellularLocation>
</comment>
<comment type="pathway">
    <text evidence="3">Glycan metabolism; chondroitin sulfate biosynthesis.</text>
</comment>
<evidence type="ECO:0000256" key="18">
    <source>
        <dbReference type="ARBA" id="ARBA00042865"/>
    </source>
</evidence>
<evidence type="ECO:0000256" key="19">
    <source>
        <dbReference type="ARBA" id="ARBA00047847"/>
    </source>
</evidence>
<reference evidence="22" key="1">
    <citation type="journal article" date="2023" name="Mol. Biol. Evol.">
        <title>Third-Generation Sequencing Reveals the Adaptive Role of the Epigenome in Three Deep-Sea Polychaetes.</title>
        <authorList>
            <person name="Perez M."/>
            <person name="Aroh O."/>
            <person name="Sun Y."/>
            <person name="Lan Y."/>
            <person name="Juniper S.K."/>
            <person name="Young C.R."/>
            <person name="Angers B."/>
            <person name="Qian P.Y."/>
        </authorList>
    </citation>
    <scope>NUCLEOTIDE SEQUENCE</scope>
    <source>
        <strain evidence="22">P08H-3</strain>
    </source>
</reference>
<evidence type="ECO:0000256" key="16">
    <source>
        <dbReference type="ARBA" id="ARBA00023157"/>
    </source>
</evidence>
<sequence length="829" mass="95457">MTADDDTRVDHLMITDEKRQKTKCRMAYGEHDVVYDRPLRKFVHTLAFLVFVTYVSKETLTSQRQHHHHHQPRQQQQQQNQQHKDASIKLEFQNRKKPKVIRSEATNSLPRKRTAIAPCNITDPDVLSAIRRAQSYRCRQLFMNLACASRQDETVTDDSISVGTCRNPDLDFTKVKAPIKTNRPTGVAPVAFVILATGRGARQIGQLLRVLYRTQHLYIVLVHTINNYLFRTLRQMTSGYTNIDILDVSFDMHWANPLRFRMLYLVLGRLLRVDKRWQHVVILEGSDFPVRTVDELADYLAHYRDRSFIFLERASPSFARALGLHHLFVECEGRAWRVGRRQLPNGLRLGIGYSRMILARNMVKYFVHGSDQFVSNMRAYWTFSMNPFESFFQTLALNTIFCERVIPTSPFWRLMDDEERSCDCQDRHLYVDWCSCAGGASAGVKCCFPYPHRPDDIPELLNIVSKQLEKPLFFATKFDSLISQLAINKVHIDVHGKIKTTSQGLDHYWYNVYHHEDKRYSAGDTAITYFAAFARMTLSKASDRKSLSIGKLLEVHALFRNDVMRGYLVKFEVKRASPTDDSAHRNYVIESCVQRIDMPNVRSRVKHDSALLTRLKDVQVTSNYSRQNLTFDPLGILLGPFSVIDFVTSWADGTDVGNFSAVFYDPTLEMVAVYDVVVPMTSRRHNVRTERFQLPLRPGWWTVRYYDGRGEFFEPFLVLPSTFYQGHPLVTVDGAKRVHGGPPSGRYLEGDFGLPKPTGLTAARLEAAQNARKVGDQLIGWIDDLLSGQWTIRAVCYPEGQPKPDYLVSFVCQDTDWSSYMTDIKSRVN</sequence>
<evidence type="ECO:0000256" key="1">
    <source>
        <dbReference type="ARBA" id="ARBA00004323"/>
    </source>
</evidence>
<comment type="similarity">
    <text evidence="5">Belongs to the glycosyltransferase 14 family. XylT subfamily.</text>
</comment>
<accession>A0AAD9J9K2</accession>
<evidence type="ECO:0000313" key="23">
    <source>
        <dbReference type="Proteomes" id="UP001208570"/>
    </source>
</evidence>
<dbReference type="GO" id="GO:0015012">
    <property type="term" value="P:heparan sulfate proteoglycan biosynthetic process"/>
    <property type="evidence" value="ECO:0007669"/>
    <property type="project" value="TreeGrafter"/>
</dbReference>
<evidence type="ECO:0000256" key="14">
    <source>
        <dbReference type="ARBA" id="ARBA00023034"/>
    </source>
</evidence>
<evidence type="ECO:0000256" key="8">
    <source>
        <dbReference type="ARBA" id="ARBA00022679"/>
    </source>
</evidence>
<evidence type="ECO:0000256" key="13">
    <source>
        <dbReference type="ARBA" id="ARBA00022989"/>
    </source>
</evidence>
<dbReference type="Proteomes" id="UP001208570">
    <property type="component" value="Unassembled WGS sequence"/>
</dbReference>
<evidence type="ECO:0000256" key="5">
    <source>
        <dbReference type="ARBA" id="ARBA00010195"/>
    </source>
</evidence>